<evidence type="ECO:0000313" key="2">
    <source>
        <dbReference type="Proteomes" id="UP001281147"/>
    </source>
</evidence>
<dbReference type="Proteomes" id="UP001281147">
    <property type="component" value="Unassembled WGS sequence"/>
</dbReference>
<gene>
    <name evidence="1" type="ORF">LTR37_013647</name>
</gene>
<sequence>MKSIVAAFATVAAVNALAVPAELNERGSASYASSWDLKQFTSLVVFGDSYSDDSRLGYFIDHEGAAPPVGWENPVNYQAATGGRVWPQYVKQYTTTSDLNVYNYAVSGAVCSNNITPRYFSAIDAPFPALAQYEIPAYIADSRYVEDDGSSFIEGAEDGRVYAFWDGTNDLGYAAFIQDEQVTGTNLTTYTNCIYNQMQRVYNNGGRYFVLFNVAPLYFAPEYAAPPYDVGVNQYWPDKPRNHTQLSGRMLEQVVTVNAIFDYRTPFAVEIKKRYPGARIAVFDVHGLMTDIYDNPSGYLNGTAPLDVTGFVNRCNSTVGDCVTNPSPDSFLWYDELHPSEQAERVIARVFVDVVKGVITKSLVIPARYRALETLQPSTRMAKVSSYTYAERLQTFEHWTDHQATAKQLAAIGHVCDRVPLEALEDGSRCITCSHFVKRDLSTIALGDHAAGSKSYEADFGNFNFHRPNCTRLQVRIPLEPQALLPGLHGYRLDSLRSRFERRVPLSNATSSMQKLPQTSSLFSLPTELRLQIYAMVLPTLDAVTEILPLNRDSARVITRMGYEKTGPRDTSKPNLLRTCRTVSEEGLDMLYSNTTFQFQGTHATKVMYLFLRSIGKNGRRLIKSVDLQCGNREDAISFALLASCEKLQAITIRLPRPVILFPRAPIWCIDGMSCLLSLSGLKEVAFDRCESSFNYMDDSKPDSAIIRRELTRAKGTPGDIRSVNGYLDI</sequence>
<organism evidence="1 2">
    <name type="scientific">Vermiconidia calcicola</name>
    <dbReference type="NCBI Taxonomy" id="1690605"/>
    <lineage>
        <taxon>Eukaryota</taxon>
        <taxon>Fungi</taxon>
        <taxon>Dikarya</taxon>
        <taxon>Ascomycota</taxon>
        <taxon>Pezizomycotina</taxon>
        <taxon>Dothideomycetes</taxon>
        <taxon>Dothideomycetidae</taxon>
        <taxon>Mycosphaerellales</taxon>
        <taxon>Extremaceae</taxon>
        <taxon>Vermiconidia</taxon>
    </lineage>
</organism>
<reference evidence="1" key="1">
    <citation type="submission" date="2023-07" db="EMBL/GenBank/DDBJ databases">
        <title>Black Yeasts Isolated from many extreme environments.</title>
        <authorList>
            <person name="Coleine C."/>
            <person name="Stajich J.E."/>
            <person name="Selbmann L."/>
        </authorList>
    </citation>
    <scope>NUCLEOTIDE SEQUENCE</scope>
    <source>
        <strain evidence="1">CCFEE 5714</strain>
    </source>
</reference>
<protein>
    <submittedName>
        <fullName evidence="1">Uncharacterized protein</fullName>
    </submittedName>
</protein>
<dbReference type="EMBL" id="JAUTXU010000135">
    <property type="protein sequence ID" value="KAK3704815.1"/>
    <property type="molecule type" value="Genomic_DNA"/>
</dbReference>
<accession>A0ACC3MVX4</accession>
<keyword evidence="2" id="KW-1185">Reference proteome</keyword>
<comment type="caution">
    <text evidence="1">The sequence shown here is derived from an EMBL/GenBank/DDBJ whole genome shotgun (WGS) entry which is preliminary data.</text>
</comment>
<evidence type="ECO:0000313" key="1">
    <source>
        <dbReference type="EMBL" id="KAK3704815.1"/>
    </source>
</evidence>
<proteinExistence type="predicted"/>
<name>A0ACC3MVX4_9PEZI</name>